<name>A0A066ZLN8_HYDMR</name>
<dbReference type="Proteomes" id="UP000027341">
    <property type="component" value="Unassembled WGS sequence"/>
</dbReference>
<protein>
    <submittedName>
        <fullName evidence="1">Uncharacterized protein</fullName>
    </submittedName>
</protein>
<sequence length="128" mass="14936">MPEDIHTANSREMYVALRKSTGCPPVQHTKLSEYLHVLNIKDTDFEITFDGQSFGNVWEMKSEVLIRYRQHLADLPEKEQKKVFKNTEGERFALTKENGQCHLTTNYLMKDVKAKIWPSPMHHKTDST</sequence>
<comment type="caution">
    <text evidence="1">The sequence shown here is derived from an EMBL/GenBank/DDBJ whole genome shotgun (WGS) entry which is preliminary data.</text>
</comment>
<gene>
    <name evidence="1" type="ORF">EI16_12490</name>
</gene>
<evidence type="ECO:0000313" key="2">
    <source>
        <dbReference type="Proteomes" id="UP000027341"/>
    </source>
</evidence>
<evidence type="ECO:0000313" key="1">
    <source>
        <dbReference type="EMBL" id="KDN94708.1"/>
    </source>
</evidence>
<dbReference type="STRING" id="28885.EI16_12490"/>
<proteinExistence type="predicted"/>
<keyword evidence="2" id="KW-1185">Reference proteome</keyword>
<reference evidence="1 2" key="1">
    <citation type="submission" date="2014-04" db="EMBL/GenBank/DDBJ databases">
        <title>Draft genome sequence of Hydrogenovibrio marinus MH-110, a model organism for aerobic H2 metabolism.</title>
        <authorList>
            <person name="Cha H.J."/>
            <person name="Jo B.H."/>
            <person name="Hwang B.H."/>
        </authorList>
    </citation>
    <scope>NUCLEOTIDE SEQUENCE [LARGE SCALE GENOMIC DNA]</scope>
    <source>
        <strain evidence="1 2">MH-110</strain>
    </source>
</reference>
<dbReference type="RefSeq" id="WP_029913461.1">
    <property type="nucleotide sequence ID" value="NZ_JMIU01000002.1"/>
</dbReference>
<dbReference type="AlphaFoldDB" id="A0A066ZLN8"/>
<dbReference type="EMBL" id="JMIU01000002">
    <property type="protein sequence ID" value="KDN94708.1"/>
    <property type="molecule type" value="Genomic_DNA"/>
</dbReference>
<organism evidence="1 2">
    <name type="scientific">Hydrogenovibrio marinus</name>
    <dbReference type="NCBI Taxonomy" id="28885"/>
    <lineage>
        <taxon>Bacteria</taxon>
        <taxon>Pseudomonadati</taxon>
        <taxon>Pseudomonadota</taxon>
        <taxon>Gammaproteobacteria</taxon>
        <taxon>Thiotrichales</taxon>
        <taxon>Piscirickettsiaceae</taxon>
        <taxon>Hydrogenovibrio</taxon>
    </lineage>
</organism>
<accession>A0A066ZLN8</accession>